<evidence type="ECO:0000256" key="8">
    <source>
        <dbReference type="HAMAP-Rule" id="MF_00022"/>
    </source>
</evidence>
<proteinExistence type="inferred from homology"/>
<comment type="caution">
    <text evidence="8">Lacks conserved residue(s) required for the propagation of feature annotation.</text>
</comment>
<evidence type="ECO:0000256" key="6">
    <source>
        <dbReference type="ARBA" id="ARBA00022917"/>
    </source>
</evidence>
<feature type="domain" description="Glutamyl/glutaminyl-tRNA synthetase class Ib catalytic" evidence="9">
    <location>
        <begin position="13"/>
        <end position="310"/>
    </location>
</feature>
<comment type="catalytic activity">
    <reaction evidence="8">
        <text>tRNA(Glu) + L-glutamate + ATP = L-glutamyl-tRNA(Glu) + AMP + diphosphate</text>
        <dbReference type="Rhea" id="RHEA:23540"/>
        <dbReference type="Rhea" id="RHEA-COMP:9663"/>
        <dbReference type="Rhea" id="RHEA-COMP:9680"/>
        <dbReference type="ChEBI" id="CHEBI:29985"/>
        <dbReference type="ChEBI" id="CHEBI:30616"/>
        <dbReference type="ChEBI" id="CHEBI:33019"/>
        <dbReference type="ChEBI" id="CHEBI:78442"/>
        <dbReference type="ChEBI" id="CHEBI:78520"/>
        <dbReference type="ChEBI" id="CHEBI:456215"/>
        <dbReference type="EC" id="6.1.1.17"/>
    </reaction>
</comment>
<gene>
    <name evidence="8 11" type="primary">gltX</name>
    <name evidence="11" type="ORF">CAXC1_70047</name>
</gene>
<dbReference type="InterPro" id="IPR000924">
    <property type="entry name" value="Glu/Gln-tRNA-synth"/>
</dbReference>
<evidence type="ECO:0000259" key="9">
    <source>
        <dbReference type="Pfam" id="PF00749"/>
    </source>
</evidence>
<keyword evidence="4 8" id="KW-0547">Nucleotide-binding</keyword>
<dbReference type="PANTHER" id="PTHR43311">
    <property type="entry name" value="GLUTAMATE--TRNA LIGASE"/>
    <property type="match status" value="1"/>
</dbReference>
<evidence type="ECO:0000313" key="11">
    <source>
        <dbReference type="EMBL" id="CAK8163523.1"/>
    </source>
</evidence>
<dbReference type="RefSeq" id="WP_338364808.1">
    <property type="nucleotide sequence ID" value="NZ_CAWVOK010000033.1"/>
</dbReference>
<dbReference type="InterPro" id="IPR020058">
    <property type="entry name" value="Glu/Gln-tRNA-synth_Ib_cat-dom"/>
</dbReference>
<dbReference type="Pfam" id="PF19269">
    <property type="entry name" value="Anticodon_2"/>
    <property type="match status" value="1"/>
</dbReference>
<keyword evidence="5 8" id="KW-0067">ATP-binding</keyword>
<dbReference type="SUPFAM" id="SSF48163">
    <property type="entry name" value="An anticodon-binding domain of class I aminoacyl-tRNA synthetases"/>
    <property type="match status" value="1"/>
</dbReference>
<feature type="short sequence motif" description="'KMSKS' region" evidence="8">
    <location>
        <begin position="250"/>
        <end position="254"/>
    </location>
</feature>
<comment type="similarity">
    <text evidence="1 8">Belongs to the class-I aminoacyl-tRNA synthetase family. Glutamate--tRNA ligase type 1 subfamily.</text>
</comment>
<dbReference type="Gene3D" id="3.40.50.620">
    <property type="entry name" value="HUPs"/>
    <property type="match status" value="1"/>
</dbReference>
<feature type="domain" description="Aminoacyl-tRNA synthetase class I anticodon-binding" evidence="10">
    <location>
        <begin position="424"/>
        <end position="467"/>
    </location>
</feature>
<dbReference type="Proteomes" id="UP001314181">
    <property type="component" value="Unassembled WGS sequence"/>
</dbReference>
<dbReference type="InterPro" id="IPR014729">
    <property type="entry name" value="Rossmann-like_a/b/a_fold"/>
</dbReference>
<comment type="subcellular location">
    <subcellularLocation>
        <location evidence="8">Cytoplasm</location>
    </subcellularLocation>
</comment>
<evidence type="ECO:0000259" key="10">
    <source>
        <dbReference type="Pfam" id="PF19269"/>
    </source>
</evidence>
<organism evidence="11 12">
    <name type="scientific">Candidatus Xenohaliotis californiensis</name>
    <dbReference type="NCBI Taxonomy" id="84677"/>
    <lineage>
        <taxon>Bacteria</taxon>
        <taxon>Pseudomonadati</taxon>
        <taxon>Pseudomonadota</taxon>
        <taxon>Alphaproteobacteria</taxon>
        <taxon>Rickettsiales</taxon>
        <taxon>Anaplasmataceae</taxon>
        <taxon>Candidatus Xenohaliotis</taxon>
    </lineage>
</organism>
<dbReference type="HAMAP" id="MF_00022">
    <property type="entry name" value="Glu_tRNA_synth_type1"/>
    <property type="match status" value="1"/>
</dbReference>
<feature type="short sequence motif" description="'HIGH' region" evidence="8">
    <location>
        <begin position="19"/>
        <end position="29"/>
    </location>
</feature>
<evidence type="ECO:0000256" key="3">
    <source>
        <dbReference type="ARBA" id="ARBA00022598"/>
    </source>
</evidence>
<keyword evidence="7 8" id="KW-0030">Aminoacyl-tRNA synthetase</keyword>
<sequence length="472" mass="54143">MQNLKDKNNINQIITRFAPSPTGFLHLGNARTALLCWLYARTNNGKFILRIDDTDKERCSREYEDAIYKELKWLGLNWDFSEKQSNQNDAFSEKVTFLKKQGFLYPCYETKEELELKRKHLICSGLPPIYNREALKLTDSKKRQYEDNGQKPHWRFKMSYDKPIVWHDLVRGEVKFNPTKISDPIVIRSNGVYTYLLISVISDILHGITDIIRGEDHITNTALQIQMFESLGVKQPKLAHLSLISPEEGKISKRKGVNEYSLSSLRNNGILPLAIINYLTAIGHSHYNCRLYCSIKEIVKNFDIRWYGGGLTKINVKDIYQVNTKVIHNTHYSEICSRLSSDLSARLSSDKWNLLCANINNINEISAWLDILDGLLPVSNVLDRLDKELLNIALEKIPNNWLDKANITMKSVGLWINLIGITVGKKGKNLFLPLRLAITGKENGPEIFKIIQILGVGELKSRIENCILKIKE</sequence>
<evidence type="ECO:0000256" key="2">
    <source>
        <dbReference type="ARBA" id="ARBA00022490"/>
    </source>
</evidence>
<dbReference type="PANTHER" id="PTHR43311:SF2">
    <property type="entry name" value="GLUTAMATE--TRNA LIGASE, MITOCHONDRIAL-RELATED"/>
    <property type="match status" value="1"/>
</dbReference>
<dbReference type="InterPro" id="IPR004527">
    <property type="entry name" value="Glu-tRNA-ligase_bac/mito"/>
</dbReference>
<keyword evidence="12" id="KW-1185">Reference proteome</keyword>
<comment type="caution">
    <text evidence="11">The sequence shown here is derived from an EMBL/GenBank/DDBJ whole genome shotgun (WGS) entry which is preliminary data.</text>
</comment>
<name>A0ABP0EXF7_9RICK</name>
<dbReference type="Pfam" id="PF00749">
    <property type="entry name" value="tRNA-synt_1c"/>
    <property type="match status" value="1"/>
</dbReference>
<evidence type="ECO:0000256" key="5">
    <source>
        <dbReference type="ARBA" id="ARBA00022840"/>
    </source>
</evidence>
<dbReference type="InterPro" id="IPR045462">
    <property type="entry name" value="aa-tRNA-synth_I_cd-bd"/>
</dbReference>
<accession>A0ABP0EXF7</accession>
<dbReference type="InterPro" id="IPR049940">
    <property type="entry name" value="GluQ/Sye"/>
</dbReference>
<dbReference type="SUPFAM" id="SSF52374">
    <property type="entry name" value="Nucleotidylyl transferase"/>
    <property type="match status" value="1"/>
</dbReference>
<dbReference type="EMBL" id="CAWVOK010000033">
    <property type="protein sequence ID" value="CAK8163523.1"/>
    <property type="molecule type" value="Genomic_DNA"/>
</dbReference>
<dbReference type="PROSITE" id="PS00178">
    <property type="entry name" value="AA_TRNA_LIGASE_I"/>
    <property type="match status" value="1"/>
</dbReference>
<evidence type="ECO:0000313" key="12">
    <source>
        <dbReference type="Proteomes" id="UP001314181"/>
    </source>
</evidence>
<comment type="subunit">
    <text evidence="8">Monomer.</text>
</comment>
<dbReference type="NCBIfam" id="TIGR00464">
    <property type="entry name" value="gltX_bact"/>
    <property type="match status" value="1"/>
</dbReference>
<evidence type="ECO:0000256" key="7">
    <source>
        <dbReference type="ARBA" id="ARBA00023146"/>
    </source>
</evidence>
<dbReference type="GO" id="GO:0004818">
    <property type="term" value="F:glutamate-tRNA ligase activity"/>
    <property type="evidence" value="ECO:0007669"/>
    <property type="project" value="UniProtKB-EC"/>
</dbReference>
<reference evidence="11 12" key="1">
    <citation type="submission" date="2024-01" db="EMBL/GenBank/DDBJ databases">
        <authorList>
            <person name="Kunselman E."/>
        </authorList>
    </citation>
    <scope>NUCLEOTIDE SEQUENCE [LARGE SCALE GENOMIC DNA]</scope>
    <source>
        <strain evidence="11">2 abalone samples</strain>
    </source>
</reference>
<dbReference type="PRINTS" id="PR00987">
    <property type="entry name" value="TRNASYNTHGLU"/>
</dbReference>
<dbReference type="Gene3D" id="1.10.10.350">
    <property type="match status" value="1"/>
</dbReference>
<evidence type="ECO:0000256" key="1">
    <source>
        <dbReference type="ARBA" id="ARBA00007894"/>
    </source>
</evidence>
<keyword evidence="3 8" id="KW-0436">Ligase</keyword>
<dbReference type="InterPro" id="IPR008925">
    <property type="entry name" value="aa_tRNA-synth_I_cd-bd_sf"/>
</dbReference>
<dbReference type="EC" id="6.1.1.17" evidence="8"/>
<keyword evidence="2 8" id="KW-0963">Cytoplasm</keyword>
<dbReference type="InterPro" id="IPR001412">
    <property type="entry name" value="aa-tRNA-synth_I_CS"/>
</dbReference>
<keyword evidence="6 8" id="KW-0648">Protein biosynthesis</keyword>
<evidence type="ECO:0000256" key="4">
    <source>
        <dbReference type="ARBA" id="ARBA00022741"/>
    </source>
</evidence>
<comment type="function">
    <text evidence="8">Catalyzes the attachment of glutamate to tRNA(Glu) in a two-step reaction: glutamate is first activated by ATP to form Glu-AMP and then transferred to the acceptor end of tRNA(Glu).</text>
</comment>
<protein>
    <recommendedName>
        <fullName evidence="8">Glutamate--tRNA ligase</fullName>
        <ecNumber evidence="8">6.1.1.17</ecNumber>
    </recommendedName>
    <alternativeName>
        <fullName evidence="8">Glutamyl-tRNA synthetase</fullName>
        <shortName evidence="8">GluRS</shortName>
    </alternativeName>
</protein>
<feature type="binding site" evidence="8">
    <location>
        <position position="253"/>
    </location>
    <ligand>
        <name>ATP</name>
        <dbReference type="ChEBI" id="CHEBI:30616"/>
    </ligand>
</feature>
<dbReference type="InterPro" id="IPR020751">
    <property type="entry name" value="aa-tRNA-synth_I_codon-bd_sub2"/>
</dbReference>